<protein>
    <submittedName>
        <fullName evidence="3">HET-domain-containing protein</fullName>
    </submittedName>
</protein>
<keyword evidence="4" id="KW-1185">Reference proteome</keyword>
<feature type="region of interest" description="Disordered" evidence="1">
    <location>
        <begin position="391"/>
        <end position="426"/>
    </location>
</feature>
<dbReference type="PANTHER" id="PTHR33112">
    <property type="entry name" value="DOMAIN PROTEIN, PUTATIVE-RELATED"/>
    <property type="match status" value="1"/>
</dbReference>
<dbReference type="OrthoDB" id="5362512at2759"/>
<dbReference type="PANTHER" id="PTHR33112:SF16">
    <property type="entry name" value="HETEROKARYON INCOMPATIBILITY DOMAIN-CONTAINING PROTEIN"/>
    <property type="match status" value="1"/>
</dbReference>
<evidence type="ECO:0000313" key="3">
    <source>
        <dbReference type="EMBL" id="KAF2691705.1"/>
    </source>
</evidence>
<name>A0A6G1JNK4_9PLEO</name>
<evidence type="ECO:0000256" key="1">
    <source>
        <dbReference type="SAM" id="MobiDB-lite"/>
    </source>
</evidence>
<dbReference type="Pfam" id="PF06985">
    <property type="entry name" value="HET"/>
    <property type="match status" value="1"/>
</dbReference>
<gene>
    <name evidence="3" type="ORF">K458DRAFT_4314</name>
</gene>
<dbReference type="Proteomes" id="UP000799291">
    <property type="component" value="Unassembled WGS sequence"/>
</dbReference>
<evidence type="ECO:0000259" key="2">
    <source>
        <dbReference type="Pfam" id="PF06985"/>
    </source>
</evidence>
<feature type="domain" description="Heterokaryon incompatibility" evidence="2">
    <location>
        <begin position="205"/>
        <end position="314"/>
    </location>
</feature>
<proteinExistence type="predicted"/>
<dbReference type="EMBL" id="MU005569">
    <property type="protein sequence ID" value="KAF2691705.1"/>
    <property type="molecule type" value="Genomic_DNA"/>
</dbReference>
<dbReference type="AlphaFoldDB" id="A0A6G1JNK4"/>
<evidence type="ECO:0000313" key="4">
    <source>
        <dbReference type="Proteomes" id="UP000799291"/>
    </source>
</evidence>
<sequence length="498" mass="57065">MLCDACFRMLRGQEGRIWKGTYDLHFNRHTNGQELKKSANMNCGICRVLYEELHSNNDTIDEMELLVSASLSVLFHPRVQHLYRLDFKLRYGSVRSQRTFILKKTNSGDPLFRTPISHNTSSDEVYQLSREWMSRCKCADTHRPLSWYPARLVRLEELKTQGFLDTRKLVSTIQRDPDTMDQTRVKVVETEVWKDGRPGHGNIRYVTLSHRWGSDAHKQLKLTSENINEFRMGIRLSTLPKTFREAIEFAARLPRVGYIWIDSLCIKQGPGEGEDWLKQSASMDRVYSETFLNISATAATNSDCGLFFPRRPELLLEDKIILNIEGIPGVTSRKSIAEVEPEPAPIPPRRVTMECLEAYWLTSYILLLLRQIHTLIGISLGATLQVNQETRMRPHPRASLSGGDVMSIRDSNPARDGSVDEPSSEADHKNLCRCTILDVSFWTNNIEKAPVHTRGWVLQERILAPRALHFCRNQVALECACFDAAKVSLRGCRIFNLY</sequence>
<accession>A0A6G1JNK4</accession>
<dbReference type="InterPro" id="IPR010730">
    <property type="entry name" value="HET"/>
</dbReference>
<organism evidence="3 4">
    <name type="scientific">Lentithecium fluviatile CBS 122367</name>
    <dbReference type="NCBI Taxonomy" id="1168545"/>
    <lineage>
        <taxon>Eukaryota</taxon>
        <taxon>Fungi</taxon>
        <taxon>Dikarya</taxon>
        <taxon>Ascomycota</taxon>
        <taxon>Pezizomycotina</taxon>
        <taxon>Dothideomycetes</taxon>
        <taxon>Pleosporomycetidae</taxon>
        <taxon>Pleosporales</taxon>
        <taxon>Massarineae</taxon>
        <taxon>Lentitheciaceae</taxon>
        <taxon>Lentithecium</taxon>
    </lineage>
</organism>
<reference evidence="3" key="1">
    <citation type="journal article" date="2020" name="Stud. Mycol.">
        <title>101 Dothideomycetes genomes: a test case for predicting lifestyles and emergence of pathogens.</title>
        <authorList>
            <person name="Haridas S."/>
            <person name="Albert R."/>
            <person name="Binder M."/>
            <person name="Bloem J."/>
            <person name="Labutti K."/>
            <person name="Salamov A."/>
            <person name="Andreopoulos B."/>
            <person name="Baker S."/>
            <person name="Barry K."/>
            <person name="Bills G."/>
            <person name="Bluhm B."/>
            <person name="Cannon C."/>
            <person name="Castanera R."/>
            <person name="Culley D."/>
            <person name="Daum C."/>
            <person name="Ezra D."/>
            <person name="Gonzalez J."/>
            <person name="Henrissat B."/>
            <person name="Kuo A."/>
            <person name="Liang C."/>
            <person name="Lipzen A."/>
            <person name="Lutzoni F."/>
            <person name="Magnuson J."/>
            <person name="Mondo S."/>
            <person name="Nolan M."/>
            <person name="Ohm R."/>
            <person name="Pangilinan J."/>
            <person name="Park H.-J."/>
            <person name="Ramirez L."/>
            <person name="Alfaro M."/>
            <person name="Sun H."/>
            <person name="Tritt A."/>
            <person name="Yoshinaga Y."/>
            <person name="Zwiers L.-H."/>
            <person name="Turgeon B."/>
            <person name="Goodwin S."/>
            <person name="Spatafora J."/>
            <person name="Crous P."/>
            <person name="Grigoriev I."/>
        </authorList>
    </citation>
    <scope>NUCLEOTIDE SEQUENCE</scope>
    <source>
        <strain evidence="3">CBS 122367</strain>
    </source>
</reference>